<evidence type="ECO:0000313" key="1">
    <source>
        <dbReference type="EMBL" id="ANA49281.1"/>
    </source>
</evidence>
<evidence type="ECO:0000313" key="2">
    <source>
        <dbReference type="Proteomes" id="UP000223738"/>
    </source>
</evidence>
<protein>
    <submittedName>
        <fullName evidence="1">Uncharacterized protein</fullName>
    </submittedName>
</protein>
<name>A0A1S5R1K6_9CAUD</name>
<accession>A0A1S5R1K6</accession>
<sequence length="60" mass="6867">MVRDYAENLYLQIKSIERKLEDINGDEGQFELVQIVLNAADDLRGVMSDIDTSFELGMED</sequence>
<proteinExistence type="predicted"/>
<dbReference type="Proteomes" id="UP000223738">
    <property type="component" value="Segment"/>
</dbReference>
<keyword evidence="2" id="KW-1185">Reference proteome</keyword>
<gene>
    <name evidence="1" type="ORF">PMW_156</name>
</gene>
<reference evidence="1 2" key="1">
    <citation type="submission" date="2016-03" db="EMBL/GenBank/DDBJ databases">
        <title>Characterization of pf16 and phiPMW: Two novel phages infecting Pseudomonas putida PpG1.</title>
        <authorList>
            <person name="Magill D.J."/>
            <person name="Krylov V.N."/>
            <person name="Allen C.C.R."/>
            <person name="McGrath J.W."/>
            <person name="Quinn J.P."/>
            <person name="Kulakov L.A."/>
        </authorList>
    </citation>
    <scope>NUCLEOTIDE SEQUENCE [LARGE SCALE GENOMIC DNA]</scope>
</reference>
<organism evidence="1 2">
    <name type="scientific">Pseudomonas phage phiPMW</name>
    <dbReference type="NCBI Taxonomy" id="1815582"/>
    <lineage>
        <taxon>Viruses</taxon>
        <taxon>Duplodnaviria</taxon>
        <taxon>Heunggongvirae</taxon>
        <taxon>Uroviricota</taxon>
        <taxon>Caudoviricetes</taxon>
        <taxon>Plaisancevirus</taxon>
        <taxon>Plaisancevirus PMW</taxon>
    </lineage>
</organism>
<dbReference type="EMBL" id="KU862660">
    <property type="protein sequence ID" value="ANA49281.1"/>
    <property type="molecule type" value="Genomic_DNA"/>
</dbReference>